<sequence>MAASKLNNKLVDCLANWLYAKYLDERCAIRFNQNKPNPFNITIFCISGKEPLDVMTNVFSMCMKGYIAEGMMRIDHRRENTLNHHLSIFPFYRAGMGEVYVTIGDPSKPEYQGTLAHCRAMNKARIIQFMGMTPYGGIPELLDVFSRVQTLNIDARLVAPNCKYAFPILENLTTYGPVSAIERFFETVAHFPSLELMVLDLTGNVEGFLANFVHNRFTELTHLSVNVSHYGDDTFENVAAVVQFCNLFRNIQNVMFTIVQTRVTFASDAAFYQKLRDTFLETPCKANLKLSLQHTLNTSPSNTGEVLTCEVVAGVLGPLRYAVNRDESGFVNDFIGSHVELEHSVLIEIPPKPKQRRQLLR</sequence>
<reference evidence="1" key="1">
    <citation type="journal article" date="2013" name="Genetics">
        <title>The draft genome and transcriptome of Panagrellus redivivus are shaped by the harsh demands of a free-living lifestyle.</title>
        <authorList>
            <person name="Srinivasan J."/>
            <person name="Dillman A.R."/>
            <person name="Macchietto M.G."/>
            <person name="Heikkinen L."/>
            <person name="Lakso M."/>
            <person name="Fracchia K.M."/>
            <person name="Antoshechkin I."/>
            <person name="Mortazavi A."/>
            <person name="Wong G."/>
            <person name="Sternberg P.W."/>
        </authorList>
    </citation>
    <scope>NUCLEOTIDE SEQUENCE [LARGE SCALE GENOMIC DNA]</scope>
    <source>
        <strain evidence="1">MT8872</strain>
    </source>
</reference>
<name>A0A7E4VSA4_PANRE</name>
<accession>A0A7E4VSA4</accession>
<protein>
    <submittedName>
        <fullName evidence="2">Uncharacterized protein</fullName>
    </submittedName>
</protein>
<dbReference type="AlphaFoldDB" id="A0A7E4VSA4"/>
<evidence type="ECO:0000313" key="2">
    <source>
        <dbReference type="WBParaSite" id="Pan_g2567.t1"/>
    </source>
</evidence>
<dbReference type="Proteomes" id="UP000492821">
    <property type="component" value="Unassembled WGS sequence"/>
</dbReference>
<dbReference type="WBParaSite" id="Pan_g2567.t1">
    <property type="protein sequence ID" value="Pan_g2567.t1"/>
    <property type="gene ID" value="Pan_g2567"/>
</dbReference>
<proteinExistence type="predicted"/>
<reference evidence="2" key="2">
    <citation type="submission" date="2020-10" db="UniProtKB">
        <authorList>
            <consortium name="WormBaseParasite"/>
        </authorList>
    </citation>
    <scope>IDENTIFICATION</scope>
</reference>
<evidence type="ECO:0000313" key="1">
    <source>
        <dbReference type="Proteomes" id="UP000492821"/>
    </source>
</evidence>
<keyword evidence="1" id="KW-1185">Reference proteome</keyword>
<organism evidence="1 2">
    <name type="scientific">Panagrellus redivivus</name>
    <name type="common">Microworm</name>
    <dbReference type="NCBI Taxonomy" id="6233"/>
    <lineage>
        <taxon>Eukaryota</taxon>
        <taxon>Metazoa</taxon>
        <taxon>Ecdysozoa</taxon>
        <taxon>Nematoda</taxon>
        <taxon>Chromadorea</taxon>
        <taxon>Rhabditida</taxon>
        <taxon>Tylenchina</taxon>
        <taxon>Panagrolaimomorpha</taxon>
        <taxon>Panagrolaimoidea</taxon>
        <taxon>Panagrolaimidae</taxon>
        <taxon>Panagrellus</taxon>
    </lineage>
</organism>